<dbReference type="EMBL" id="VDFC01000028">
    <property type="protein sequence ID" value="KAA0940378.1"/>
    <property type="molecule type" value="Genomic_DNA"/>
</dbReference>
<feature type="domain" description="EF-hand" evidence="1">
    <location>
        <begin position="4"/>
        <end position="39"/>
    </location>
</feature>
<dbReference type="CDD" id="cd00051">
    <property type="entry name" value="EFh"/>
    <property type="match status" value="1"/>
</dbReference>
<proteinExistence type="predicted"/>
<evidence type="ECO:0000313" key="2">
    <source>
        <dbReference type="EMBL" id="KAA0940378.1"/>
    </source>
</evidence>
<reference evidence="2 3" key="1">
    <citation type="submission" date="2019-05" db="EMBL/GenBank/DDBJ databases">
        <authorList>
            <person name="Hariharan J."/>
            <person name="Choudoir M.J."/>
            <person name="Diebold P."/>
            <person name="Panke-Buisse K."/>
            <person name="Buckley D.H."/>
        </authorList>
    </citation>
    <scope>NUCLEOTIDE SEQUENCE [LARGE SCALE GENOMIC DNA]</scope>
    <source>
        <strain evidence="2 3">SUN51</strain>
    </source>
</reference>
<organism evidence="2 3">
    <name type="scientific">Streptomyces apricus</name>
    <dbReference type="NCBI Taxonomy" id="1828112"/>
    <lineage>
        <taxon>Bacteria</taxon>
        <taxon>Bacillati</taxon>
        <taxon>Actinomycetota</taxon>
        <taxon>Actinomycetes</taxon>
        <taxon>Kitasatosporales</taxon>
        <taxon>Streptomycetaceae</taxon>
        <taxon>Streptomyces</taxon>
    </lineage>
</organism>
<dbReference type="AlphaFoldDB" id="A0A5B0BDR7"/>
<dbReference type="Proteomes" id="UP000324965">
    <property type="component" value="Unassembled WGS sequence"/>
</dbReference>
<protein>
    <submittedName>
        <fullName evidence="2">Calcium-binding protein</fullName>
    </submittedName>
</protein>
<feature type="domain" description="EF-hand" evidence="1">
    <location>
        <begin position="54"/>
        <end position="89"/>
    </location>
</feature>
<dbReference type="InterPro" id="IPR018247">
    <property type="entry name" value="EF_Hand_1_Ca_BS"/>
</dbReference>
<sequence>MRDEAVNRVKHVFTLFDADGNGVLEADDFDLMSDRVAAAVPEAGEARKQTMRAAFTRYWNTLVAELDADGDGRITYDEFQACVLSPERFSGAVDAFAAGFARLGDVDGSGTVARPVFTGMLRGVGFGLPNIQALFEALGPDDGDRITVRAWEEEIKNFYAPDRGGVPADLLAASPVA</sequence>
<gene>
    <name evidence="2" type="ORF">FGF04_09810</name>
</gene>
<accession>A0A5B0BDR7</accession>
<dbReference type="PROSITE" id="PS50222">
    <property type="entry name" value="EF_HAND_2"/>
    <property type="match status" value="2"/>
</dbReference>
<dbReference type="InterPro" id="IPR002048">
    <property type="entry name" value="EF_hand_dom"/>
</dbReference>
<dbReference type="Gene3D" id="1.10.238.10">
    <property type="entry name" value="EF-hand"/>
    <property type="match status" value="1"/>
</dbReference>
<evidence type="ECO:0000259" key="1">
    <source>
        <dbReference type="PROSITE" id="PS50222"/>
    </source>
</evidence>
<comment type="caution">
    <text evidence="2">The sequence shown here is derived from an EMBL/GenBank/DDBJ whole genome shotgun (WGS) entry which is preliminary data.</text>
</comment>
<dbReference type="SUPFAM" id="SSF47473">
    <property type="entry name" value="EF-hand"/>
    <property type="match status" value="1"/>
</dbReference>
<dbReference type="PROSITE" id="PS00018">
    <property type="entry name" value="EF_HAND_1"/>
    <property type="match status" value="2"/>
</dbReference>
<dbReference type="OrthoDB" id="3530529at2"/>
<dbReference type="RefSeq" id="WP_149510878.1">
    <property type="nucleotide sequence ID" value="NZ_VDFC01000028.1"/>
</dbReference>
<name>A0A5B0BDR7_9ACTN</name>
<evidence type="ECO:0000313" key="3">
    <source>
        <dbReference type="Proteomes" id="UP000324965"/>
    </source>
</evidence>
<dbReference type="GO" id="GO:0005509">
    <property type="term" value="F:calcium ion binding"/>
    <property type="evidence" value="ECO:0007669"/>
    <property type="project" value="InterPro"/>
</dbReference>
<dbReference type="InterPro" id="IPR011992">
    <property type="entry name" value="EF-hand-dom_pair"/>
</dbReference>
<dbReference type="SMART" id="SM00054">
    <property type="entry name" value="EFh"/>
    <property type="match status" value="2"/>
</dbReference>
<dbReference type="Pfam" id="PF13499">
    <property type="entry name" value="EF-hand_7"/>
    <property type="match status" value="1"/>
</dbReference>
<keyword evidence="3" id="KW-1185">Reference proteome</keyword>